<dbReference type="Proteomes" id="UP000694660">
    <property type="component" value="Unassembled WGS sequence"/>
</dbReference>
<proteinExistence type="predicted"/>
<dbReference type="InterPro" id="IPR013108">
    <property type="entry name" value="Amidohydro_3"/>
</dbReference>
<dbReference type="InterPro" id="IPR011059">
    <property type="entry name" value="Metal-dep_hydrolase_composite"/>
</dbReference>
<gene>
    <name evidence="3" type="ORF">I8J34_22010</name>
</gene>
<dbReference type="EMBL" id="JAEKFT010000040">
    <property type="protein sequence ID" value="MBT0963863.1"/>
    <property type="molecule type" value="Genomic_DNA"/>
</dbReference>
<dbReference type="InterPro" id="IPR033932">
    <property type="entry name" value="YtcJ-like"/>
</dbReference>
<name>A0A944H9V8_DENI1</name>
<feature type="domain" description="Amidohydrolase 3" evidence="2">
    <location>
        <begin position="85"/>
        <end position="581"/>
    </location>
</feature>
<reference evidence="4" key="1">
    <citation type="journal article" date="2022" name="ISME J.">
        <title>Genetic and phylogenetic analysis of dissimilatory iodate-reducing bacteria identifies potential niches across the world's oceans.</title>
        <authorList>
            <person name="Reyes-Umana V."/>
            <person name="Henning Z."/>
            <person name="Lee K."/>
            <person name="Barnum T.P."/>
            <person name="Coates J.D."/>
        </authorList>
    </citation>
    <scope>NUCLEOTIDE SEQUENCE [LARGE SCALE GENOMIC DNA]</scope>
    <source>
        <strain evidence="4">IR12</strain>
    </source>
</reference>
<comment type="caution">
    <text evidence="3">The sequence shown here is derived from an EMBL/GenBank/DDBJ whole genome shotgun (WGS) entry which is preliminary data.</text>
</comment>
<dbReference type="Gene3D" id="3.20.20.140">
    <property type="entry name" value="Metal-dependent hydrolases"/>
    <property type="match status" value="1"/>
</dbReference>
<evidence type="ECO:0000313" key="3">
    <source>
        <dbReference type="EMBL" id="MBT0963863.1"/>
    </source>
</evidence>
<dbReference type="Gene3D" id="3.10.310.70">
    <property type="match status" value="1"/>
</dbReference>
<evidence type="ECO:0000259" key="2">
    <source>
        <dbReference type="Pfam" id="PF07969"/>
    </source>
</evidence>
<evidence type="ECO:0000256" key="1">
    <source>
        <dbReference type="SAM" id="SignalP"/>
    </source>
</evidence>
<dbReference type="Gene3D" id="2.30.40.10">
    <property type="entry name" value="Urease, subunit C, domain 1"/>
    <property type="match status" value="1"/>
</dbReference>
<dbReference type="SUPFAM" id="SSF51556">
    <property type="entry name" value="Metallo-dependent hydrolases"/>
    <property type="match status" value="1"/>
</dbReference>
<sequence length="587" mass="63195">MKKRESRTLRTRVVWCAAGLAATALVSPLAAQVPAKADLVVRNGPIYTMADEQSRVEAFAVRDGRYVFRGSNTEVMAYVGPDTQILDLHGTQMAMPGINDVHMHPLDGAYEDLYACNMAPNLPLPAVLARVADCVQRAEPGDWIVGAAWGSGLIPEVSTADALAALDKVSGAHPVVLRDDSFHNRWVNSEVMRRVGITAESISPPGSEIVKDAASGAPSGLLKEFPAFLAVMKQIPPRTPERQTQAAIAAGKTLNAFGITGAQDAFDSEAILKIWHQVDREHGLPFHMVASLSAMPPEHPGDRTGIDLVDVRDQYRSANVRPAFAKLFLDGVPPARTAKFLAPYLPDHQHGNNYSGEAKYTLEQLTDLLTALDKRGVPVKMHATGDGSVRLALDAIEAVRKRNGPDGPQHQIAHASFIAPDDIPRFAQLDVVADISPMLWFPSGIHMAIASVIGKARADLFFPVKSLVQAGALVAGGSDWPAGQPTANPWIGIEGLVTRKDPMGIFPGALWAKQAVDLPTALRIYTRNSAEAMGLGQETGSIEVGKSADFIVLDQDILQLPVEQIHTVMPQRTFFKGKQVHARPEGS</sequence>
<keyword evidence="4" id="KW-1185">Reference proteome</keyword>
<evidence type="ECO:0000313" key="4">
    <source>
        <dbReference type="Proteomes" id="UP000694660"/>
    </source>
</evidence>
<dbReference type="PANTHER" id="PTHR22642:SF2">
    <property type="entry name" value="PROTEIN LONG AFTER FAR-RED 3"/>
    <property type="match status" value="1"/>
</dbReference>
<dbReference type="SUPFAM" id="SSF51338">
    <property type="entry name" value="Composite domain of metallo-dependent hydrolases"/>
    <property type="match status" value="1"/>
</dbReference>
<dbReference type="PANTHER" id="PTHR22642">
    <property type="entry name" value="IMIDAZOLONEPROPIONASE"/>
    <property type="match status" value="1"/>
</dbReference>
<accession>A0A944H9V8</accession>
<keyword evidence="1" id="KW-0732">Signal</keyword>
<dbReference type="AlphaFoldDB" id="A0A944H9V8"/>
<dbReference type="RefSeq" id="WP_214363790.1">
    <property type="nucleotide sequence ID" value="NZ_JAEKFT010000040.1"/>
</dbReference>
<feature type="signal peptide" evidence="1">
    <location>
        <begin position="1"/>
        <end position="31"/>
    </location>
</feature>
<dbReference type="CDD" id="cd01300">
    <property type="entry name" value="YtcJ_like"/>
    <property type="match status" value="1"/>
</dbReference>
<protein>
    <submittedName>
        <fullName evidence="3">Amidohydrolase</fullName>
    </submittedName>
</protein>
<dbReference type="Pfam" id="PF07969">
    <property type="entry name" value="Amidohydro_3"/>
    <property type="match status" value="1"/>
</dbReference>
<dbReference type="GO" id="GO:0016810">
    <property type="term" value="F:hydrolase activity, acting on carbon-nitrogen (but not peptide) bonds"/>
    <property type="evidence" value="ECO:0007669"/>
    <property type="project" value="InterPro"/>
</dbReference>
<dbReference type="InterPro" id="IPR032466">
    <property type="entry name" value="Metal_Hydrolase"/>
</dbReference>
<feature type="chain" id="PRO_5037727642" evidence="1">
    <location>
        <begin position="32"/>
        <end position="587"/>
    </location>
</feature>
<organism evidence="3 4">
    <name type="scientific">Denitromonas iodatirespirans</name>
    <dbReference type="NCBI Taxonomy" id="2795389"/>
    <lineage>
        <taxon>Bacteria</taxon>
        <taxon>Pseudomonadati</taxon>
        <taxon>Pseudomonadota</taxon>
        <taxon>Betaproteobacteria</taxon>
        <taxon>Rhodocyclales</taxon>
        <taxon>Zoogloeaceae</taxon>
        <taxon>Denitromonas</taxon>
    </lineage>
</organism>